<evidence type="ECO:0000313" key="2">
    <source>
        <dbReference type="EMBL" id="ANI82424.1"/>
    </source>
</evidence>
<dbReference type="EMBL" id="CP014007">
    <property type="protein sequence ID" value="ANI82424.1"/>
    <property type="molecule type" value="Genomic_DNA"/>
</dbReference>
<keyword evidence="4" id="KW-1185">Reference proteome</keyword>
<dbReference type="PROSITE" id="PS51257">
    <property type="entry name" value="PROKAR_LIPOPROTEIN"/>
    <property type="match status" value="1"/>
</dbReference>
<sequence length="78" mass="8749">MKTMFSVFLLAMILSGCSSPILEKQQPVCQAIAMLGGFPQTVQIYGVRVIANQTEYKAGDPFNWRWVNKNNFTSSNCK</sequence>
<dbReference type="Proteomes" id="UP000078227">
    <property type="component" value="Chromosome"/>
</dbReference>
<evidence type="ECO:0000313" key="3">
    <source>
        <dbReference type="EMBL" id="SFC57619.1"/>
    </source>
</evidence>
<feature type="signal peptide" evidence="1">
    <location>
        <begin position="1"/>
        <end position="20"/>
    </location>
</feature>
<protein>
    <submittedName>
        <fullName evidence="2">Cor protein</fullName>
    </submittedName>
</protein>
<feature type="chain" id="PRO_5041739281" evidence="1">
    <location>
        <begin position="21"/>
        <end position="78"/>
    </location>
</feature>
<accession>A0AA94KQF4</accession>
<dbReference type="KEGG" id="kor:AWR26_09765"/>
<evidence type="ECO:0000313" key="5">
    <source>
        <dbReference type="Proteomes" id="UP000182314"/>
    </source>
</evidence>
<organism evidence="3 5">
    <name type="scientific">Kosakonia oryzae</name>
    <dbReference type="NCBI Taxonomy" id="497725"/>
    <lineage>
        <taxon>Bacteria</taxon>
        <taxon>Pseudomonadati</taxon>
        <taxon>Pseudomonadota</taxon>
        <taxon>Gammaproteobacteria</taxon>
        <taxon>Enterobacterales</taxon>
        <taxon>Enterobacteriaceae</taxon>
        <taxon>Kosakonia</taxon>
    </lineage>
</organism>
<name>A0AA94KQF4_9ENTR</name>
<reference evidence="3 5" key="1">
    <citation type="submission" date="2016-10" db="EMBL/GenBank/DDBJ databases">
        <authorList>
            <person name="Varghese N."/>
            <person name="Submissions S."/>
        </authorList>
    </citation>
    <scope>NUCLEOTIDE SEQUENCE [LARGE SCALE GENOMIC DNA]</scope>
    <source>
        <strain evidence="3 5">CGMCC 1.7012</strain>
    </source>
</reference>
<dbReference type="EMBL" id="FOKO01000003">
    <property type="protein sequence ID" value="SFC57619.1"/>
    <property type="molecule type" value="Genomic_DNA"/>
</dbReference>
<reference evidence="2 4" key="2">
    <citation type="submission" date="2021-03" db="EMBL/GenBank/DDBJ databases">
        <authorList>
            <person name="Li Y."/>
            <person name="Li S."/>
            <person name="Chen M."/>
            <person name="Peng G."/>
            <person name="Tan Z."/>
            <person name="An Q."/>
        </authorList>
    </citation>
    <scope>NUCLEOTIDE SEQUENCE [LARGE SCALE GENOMIC DNA]</scope>
    <source>
        <strain evidence="2 4">Ola 51</strain>
    </source>
</reference>
<dbReference type="Proteomes" id="UP000182314">
    <property type="component" value="Unassembled WGS sequence"/>
</dbReference>
<dbReference type="RefSeq" id="WP_064565474.1">
    <property type="nucleotide sequence ID" value="NZ_CP014007.2"/>
</dbReference>
<dbReference type="AlphaFoldDB" id="A0AA94KQF4"/>
<keyword evidence="1" id="KW-0732">Signal</keyword>
<gene>
    <name evidence="2" type="ORF">AWR26_09765</name>
    <name evidence="3" type="ORF">SAMN05216286_2767</name>
</gene>
<evidence type="ECO:0000256" key="1">
    <source>
        <dbReference type="SAM" id="SignalP"/>
    </source>
</evidence>
<evidence type="ECO:0000313" key="4">
    <source>
        <dbReference type="Proteomes" id="UP000078227"/>
    </source>
</evidence>
<proteinExistence type="predicted"/>